<evidence type="ECO:0000313" key="3">
    <source>
        <dbReference type="Proteomes" id="UP000280307"/>
    </source>
</evidence>
<feature type="domain" description="CpXC" evidence="1">
    <location>
        <begin position="11"/>
        <end position="81"/>
    </location>
</feature>
<sequence>MPIAYQEQSQLTCPACGAAFTAALWLILDAQEEPEAVEALLREELNLVTCTACGQRGPAAAPLLFHDALARRVIFAPTPGAAEHAWREQARALHAMLVAALPEDARRPYLGDVDIAQDLAGVAHLLRRAAQRRQRGDGFGEGKTLPENHPPMVPPLLIAVEALLAANDMAELDHVLATYPLLLDPENATILMQLEEVALEQRSHEVATSLRQARALLQQMAALAQTTPSALPAVASVLAQAEAVALPLTSGPEAPPPASRPIGEEVFTALLHAQSAAELAAVVTHYPALAQPNAAMLLAERIELALEEGNERLALLLEERREALLHLHRAPPYNDARLTAALEALLLAEGEMELADALDAYPILLEEPAAQALWQVAAEARASGDEELARYALECRTMLQRVRDGLKE</sequence>
<evidence type="ECO:0000259" key="1">
    <source>
        <dbReference type="Pfam" id="PF14353"/>
    </source>
</evidence>
<dbReference type="Proteomes" id="UP000280307">
    <property type="component" value="Unassembled WGS sequence"/>
</dbReference>
<proteinExistence type="predicted"/>
<gene>
    <name evidence="2" type="ORF">EI684_22220</name>
</gene>
<accession>A0A426TQY3</accession>
<organism evidence="2 3">
    <name type="scientific">Candidatus Viridilinea halotolerans</name>
    <dbReference type="NCBI Taxonomy" id="2491704"/>
    <lineage>
        <taxon>Bacteria</taxon>
        <taxon>Bacillati</taxon>
        <taxon>Chloroflexota</taxon>
        <taxon>Chloroflexia</taxon>
        <taxon>Chloroflexales</taxon>
        <taxon>Chloroflexineae</taxon>
        <taxon>Oscillochloridaceae</taxon>
        <taxon>Candidatus Viridilinea</taxon>
    </lineage>
</organism>
<reference evidence="2 3" key="1">
    <citation type="submission" date="2018-12" db="EMBL/GenBank/DDBJ databases">
        <title>Genome Sequence of Candidatus Viridilinea halotolerans isolated from saline sulfide-rich spring.</title>
        <authorList>
            <person name="Grouzdev D.S."/>
            <person name="Burganskaya E.I."/>
            <person name="Krutkina M.S."/>
            <person name="Sukhacheva M.V."/>
            <person name="Gorlenko V.M."/>
        </authorList>
    </citation>
    <scope>NUCLEOTIDE SEQUENCE [LARGE SCALE GENOMIC DNA]</scope>
    <source>
        <strain evidence="2">Chok-6</strain>
    </source>
</reference>
<dbReference type="AlphaFoldDB" id="A0A426TQY3"/>
<protein>
    <recommendedName>
        <fullName evidence="1">CpXC domain-containing protein</fullName>
    </recommendedName>
</protein>
<dbReference type="Pfam" id="PF14353">
    <property type="entry name" value="CpXC"/>
    <property type="match status" value="1"/>
</dbReference>
<dbReference type="InterPro" id="IPR025682">
    <property type="entry name" value="CpXC_dom"/>
</dbReference>
<comment type="caution">
    <text evidence="2">The sequence shown here is derived from an EMBL/GenBank/DDBJ whole genome shotgun (WGS) entry which is preliminary data.</text>
</comment>
<evidence type="ECO:0000313" key="2">
    <source>
        <dbReference type="EMBL" id="RRR65751.1"/>
    </source>
</evidence>
<name>A0A426TQY3_9CHLR</name>
<dbReference type="EMBL" id="RSAS01000917">
    <property type="protein sequence ID" value="RRR65751.1"/>
    <property type="molecule type" value="Genomic_DNA"/>
</dbReference>